<dbReference type="PANTHER" id="PTHR32305:SF15">
    <property type="entry name" value="PROTEIN RHSA-RELATED"/>
    <property type="match status" value="1"/>
</dbReference>
<dbReference type="RefSeq" id="WP_053228739.1">
    <property type="nucleotide sequence ID" value="NZ_CP026520.1"/>
</dbReference>
<evidence type="ECO:0000313" key="6">
    <source>
        <dbReference type="Proteomes" id="UP000288943"/>
    </source>
</evidence>
<dbReference type="InterPro" id="IPR056823">
    <property type="entry name" value="TEN-like_YD-shell"/>
</dbReference>
<accession>A0A410WTS3</accession>
<evidence type="ECO:0000313" key="7">
    <source>
        <dbReference type="Proteomes" id="UP001527202"/>
    </source>
</evidence>
<keyword evidence="1" id="KW-0677">Repeat</keyword>
<dbReference type="OrthoDB" id="41445at2"/>
<evidence type="ECO:0000259" key="3">
    <source>
        <dbReference type="SMART" id="SM00306"/>
    </source>
</evidence>
<gene>
    <name evidence="4" type="ORF">M5X16_16705</name>
    <name evidence="5" type="ORF">PC41400_08960</name>
</gene>
<dbReference type="PROSITE" id="PS50817">
    <property type="entry name" value="INTEIN_N_TER"/>
    <property type="match status" value="1"/>
</dbReference>
<dbReference type="Pfam" id="PF05593">
    <property type="entry name" value="RHS_repeat"/>
    <property type="match status" value="2"/>
</dbReference>
<evidence type="ECO:0000256" key="2">
    <source>
        <dbReference type="SAM" id="SignalP"/>
    </source>
</evidence>
<sequence>MKKRNKQIFALVMVLTILLTCAQGMLVPHAYAKSDEAKAKKDKIQKYLDKGFNSQEVEQALSKNIKEADLEEALTKSKPVNKSKEASSTIINEVKEKPAPSFRMKAAAAGPEPVPDIVVVNTKPDEAPYSVNLEHETISTLSGSLSVREMDMVLRGRNGLNFSLTRSYDSSSAQFNQMASYRSTGENGTIPYEEKMFPIGKGWSWDISSVERHEDTKYLHLAGGGVYKITSSGLEGYPWKDLTITEESGNLENRYVLKSTNGTKQYFNYDGKLVKIEDDYKNAIYFRYSDDPVYKNVLTSISSDVGNAITISYSPTAVVLTNGSQTVTYNKSLQSYIEVLTSVIDPIGRTTVYDYALKSAKSYATNISVVEAENPYSLLTGVMHPTGAKSVYKYEDNQVIRNFNYGYNGFYRIKSREDQVTLQDGSIQTYNRKDITYDGDMGSSYDKDMEFAVTVDNKLNQTTFRTKKDFIEREKPSYYYNTNITEITSVDGKTHRTSTDHVYDEKRHLPSPDKTTVTKSVDGAAPIIFTHSKVYDDYGNITSSTDPAGVTTTFGYNDNHLLTSILEPRSSSQSKYTLYTWNKHTVILKQMFEGSAAGAKLSETAYENTDAYGNVTQIRNKNSAGETVMKLEYSSDYQGAFPTKTTMAVTNADGNKSSIVNQYEYDAIRGLLTRQTDGNQGVTTYQYDALGRVIKAVQPDNSSVSIQYLDLQNQIRQKDETGVETVTTWNPLGWKTEEGIMQGTYKAKAKYGYDTYGRQTWIEDAVGNRTQIGYDAWNRQNQITYADQAVSRIATDDYNLTQTTTDPEGNIFRQTADKLGRIVKKEQVAPTAKVLGTYQYNFAGNVVASTDANGGTTEFRYDPLGQLTGVINAKKEETKYTYDQLGRMIRITYPDNNTTQKKYDELGRLIQTTDANGKVEKLYYDGNNNQIRATDRNGTELSYVYDARNFLVEKKAPDETIRYAYDLAGRRTRMTDNTGTTQYTYQPSTGQLSKVVYPDGKTLAYDYNALGLRSSLNDPSGQNTYYQYDSRNRLSSVSSSLADEEAAYSYYRNDLIKQTRQRNGITTAYTYNGLQLQTLTHKQADGTALNTYAYEYDANENETAKTENGQTYQFGYDPLNRITSSSQYRESYAYDARGNRTSFQTNHEVNSPDADYVYDKKDRLSAVKMKDGSTVSYKYNGDGLLYERTDKDGTERYYYDGDQVIAEGDGSGSLKARYVRGRELVARESGGSKAYYLHNGHGDVVELRSETGTRLNQYAYDIWGNPTVSEENISNPFRYSGEYWDSATKLQYLRARWYDPSMGRFINEDTYEGQLDNPLSLNLYTYVMNNPLKYRDPSGHIQQATDNYEGINGIGYLGEVVTNPVTDAMANGVLGGMKAAGEILDFLVISDITTVTDPNSSKFDKALAAASFIPIGKIVKGGKIFITLKNGERKIERAVAYSEANWSKASKIPCNCFTAGTKVLTDEGEKNIEDIEVGDMVLSKNEETGEQAYKEVTHLYRNDKEIIYELTIGDQAIETTDNHPFWVEGKAWVLAADLQVGDKLQQSNGNNLTIDNIKIVKHDEKVKVYNFTVADFHTYFVSDLGIWVHNINCTYTLSADNIQHLGKHTKSEFSNQVPYLNDKQLQSKLNGNTFFNPNWSMDDIKIATQNGINEAIDKGFTSGHYQYKYNNETITIFFKNGKYDTAYGSHVLTPADFGR</sequence>
<dbReference type="Gene3D" id="2.170.16.10">
    <property type="entry name" value="Hedgehog/Intein (Hint) domain"/>
    <property type="match status" value="1"/>
</dbReference>
<evidence type="ECO:0000256" key="1">
    <source>
        <dbReference type="ARBA" id="ARBA00022737"/>
    </source>
</evidence>
<feature type="signal peptide" evidence="2">
    <location>
        <begin position="1"/>
        <end position="22"/>
    </location>
</feature>
<feature type="domain" description="Hint" evidence="3">
    <location>
        <begin position="1454"/>
        <end position="1548"/>
    </location>
</feature>
<dbReference type="PANTHER" id="PTHR32305">
    <property type="match status" value="1"/>
</dbReference>
<dbReference type="Proteomes" id="UP000288943">
    <property type="component" value="Chromosome"/>
</dbReference>
<organism evidence="5 6">
    <name type="scientific">Paenibacillus chitinolyticus</name>
    <dbReference type="NCBI Taxonomy" id="79263"/>
    <lineage>
        <taxon>Bacteria</taxon>
        <taxon>Bacillati</taxon>
        <taxon>Bacillota</taxon>
        <taxon>Bacilli</taxon>
        <taxon>Bacillales</taxon>
        <taxon>Paenibacillaceae</taxon>
        <taxon>Paenibacillus</taxon>
    </lineage>
</organism>
<dbReference type="CDD" id="cd00081">
    <property type="entry name" value="Hint"/>
    <property type="match status" value="1"/>
</dbReference>
<proteinExistence type="predicted"/>
<dbReference type="InterPro" id="IPR006530">
    <property type="entry name" value="YD"/>
</dbReference>
<dbReference type="InterPro" id="IPR003587">
    <property type="entry name" value="Hint_dom_N"/>
</dbReference>
<reference evidence="4 7" key="2">
    <citation type="submission" date="2022-05" db="EMBL/GenBank/DDBJ databases">
        <title>Genome Sequencing of Bee-Associated Microbes.</title>
        <authorList>
            <person name="Dunlap C."/>
        </authorList>
    </citation>
    <scope>NUCLEOTIDE SEQUENCE [LARGE SCALE GENOMIC DNA]</scope>
    <source>
        <strain evidence="4 7">NRRL B-23120</strain>
    </source>
</reference>
<keyword evidence="2" id="KW-0732">Signal</keyword>
<protein>
    <submittedName>
        <fullName evidence="4">Polymorphic toxin-type HINT domain-containing protein</fullName>
    </submittedName>
</protein>
<reference evidence="5 6" key="1">
    <citation type="submission" date="2018-01" db="EMBL/GenBank/DDBJ databases">
        <title>The whole genome sequencing and assembly of Paenibacillus chitinolyticus KCCM 41400 strain.</title>
        <authorList>
            <person name="Kim J.-Y."/>
            <person name="Park M.-K."/>
            <person name="Lee Y.-J."/>
            <person name="Yi H."/>
            <person name="Bahn Y.-S."/>
            <person name="Kim J.F."/>
            <person name="Lee D.-W."/>
        </authorList>
    </citation>
    <scope>NUCLEOTIDE SEQUENCE [LARGE SCALE GENOMIC DNA]</scope>
    <source>
        <strain evidence="5 6">KCCM 41400</strain>
    </source>
</reference>
<dbReference type="Pfam" id="PF07591">
    <property type="entry name" value="PT-HINT"/>
    <property type="match status" value="1"/>
</dbReference>
<dbReference type="InterPro" id="IPR006141">
    <property type="entry name" value="Intein_N"/>
</dbReference>
<dbReference type="SUPFAM" id="SSF51294">
    <property type="entry name" value="Hedgehog/intein (Hint) domain"/>
    <property type="match status" value="1"/>
</dbReference>
<dbReference type="Proteomes" id="UP001527202">
    <property type="component" value="Unassembled WGS sequence"/>
</dbReference>
<evidence type="ECO:0000313" key="5">
    <source>
        <dbReference type="EMBL" id="QAV17785.1"/>
    </source>
</evidence>
<dbReference type="NCBIfam" id="TIGR03696">
    <property type="entry name" value="Rhs_assc_core"/>
    <property type="match status" value="1"/>
</dbReference>
<dbReference type="EMBL" id="CP026520">
    <property type="protein sequence ID" value="QAV17785.1"/>
    <property type="molecule type" value="Genomic_DNA"/>
</dbReference>
<dbReference type="EMBL" id="JAMDMJ010000021">
    <property type="protein sequence ID" value="MCY9597404.1"/>
    <property type="molecule type" value="Genomic_DNA"/>
</dbReference>
<dbReference type="GO" id="GO:0016539">
    <property type="term" value="P:intein-mediated protein splicing"/>
    <property type="evidence" value="ECO:0007669"/>
    <property type="project" value="InterPro"/>
</dbReference>
<evidence type="ECO:0000313" key="4">
    <source>
        <dbReference type="EMBL" id="MCY9597404.1"/>
    </source>
</evidence>
<dbReference type="InterPro" id="IPR036844">
    <property type="entry name" value="Hint_dom_sf"/>
</dbReference>
<dbReference type="NCBIfam" id="TIGR01643">
    <property type="entry name" value="YD_repeat_2x"/>
    <property type="match status" value="6"/>
</dbReference>
<dbReference type="InterPro" id="IPR022385">
    <property type="entry name" value="Rhs_assc_core"/>
</dbReference>
<dbReference type="GeneID" id="95374938"/>
<feature type="chain" id="PRO_5038982122" evidence="2">
    <location>
        <begin position="23"/>
        <end position="1699"/>
    </location>
</feature>
<dbReference type="InterPro" id="IPR050708">
    <property type="entry name" value="T6SS_VgrG/RHS"/>
</dbReference>
<dbReference type="KEGG" id="pchi:PC41400_08960"/>
<dbReference type="Pfam" id="PF25023">
    <property type="entry name" value="TEN_YD-shell"/>
    <property type="match status" value="2"/>
</dbReference>
<dbReference type="InterPro" id="IPR031325">
    <property type="entry name" value="RHS_repeat"/>
</dbReference>
<dbReference type="SMART" id="SM00306">
    <property type="entry name" value="HintN"/>
    <property type="match status" value="1"/>
</dbReference>
<dbReference type="Gene3D" id="2.180.10.10">
    <property type="entry name" value="RHS repeat-associated core"/>
    <property type="match status" value="4"/>
</dbReference>
<name>A0A410WTS3_9BACL</name>
<keyword evidence="7" id="KW-1185">Reference proteome</keyword>